<dbReference type="EMBL" id="JBHLHV010000001">
    <property type="protein sequence ID" value="MFB8893149.1"/>
    <property type="molecule type" value="Genomic_DNA"/>
</dbReference>
<gene>
    <name evidence="6" type="ORF">AB7P39_09885</name>
</gene>
<dbReference type="InterPro" id="IPR001647">
    <property type="entry name" value="HTH_TetR"/>
</dbReference>
<keyword evidence="2 4" id="KW-0238">DNA-binding</keyword>
<evidence type="ECO:0000259" key="5">
    <source>
        <dbReference type="PROSITE" id="PS50977"/>
    </source>
</evidence>
<dbReference type="PROSITE" id="PS50977">
    <property type="entry name" value="HTH_TETR_2"/>
    <property type="match status" value="1"/>
</dbReference>
<evidence type="ECO:0000313" key="6">
    <source>
        <dbReference type="EMBL" id="MFB8893149.1"/>
    </source>
</evidence>
<dbReference type="InterPro" id="IPR009057">
    <property type="entry name" value="Homeodomain-like_sf"/>
</dbReference>
<dbReference type="Gene3D" id="1.10.357.10">
    <property type="entry name" value="Tetracycline Repressor, domain 2"/>
    <property type="match status" value="1"/>
</dbReference>
<evidence type="ECO:0000313" key="7">
    <source>
        <dbReference type="Proteomes" id="UP001589643"/>
    </source>
</evidence>
<keyword evidence="7" id="KW-1185">Reference proteome</keyword>
<keyword evidence="1" id="KW-0805">Transcription regulation</keyword>
<dbReference type="PROSITE" id="PS01081">
    <property type="entry name" value="HTH_TETR_1"/>
    <property type="match status" value="1"/>
</dbReference>
<dbReference type="Pfam" id="PF00440">
    <property type="entry name" value="TetR_N"/>
    <property type="match status" value="1"/>
</dbReference>
<feature type="domain" description="HTH tetR-type" evidence="5">
    <location>
        <begin position="6"/>
        <end position="66"/>
    </location>
</feature>
<evidence type="ECO:0000256" key="1">
    <source>
        <dbReference type="ARBA" id="ARBA00023015"/>
    </source>
</evidence>
<dbReference type="PANTHER" id="PTHR30055:SF238">
    <property type="entry name" value="MYCOFACTOCIN BIOSYNTHESIS TRANSCRIPTIONAL REGULATOR MFTR-RELATED"/>
    <property type="match status" value="1"/>
</dbReference>
<accession>A0ABV5ET63</accession>
<dbReference type="InterPro" id="IPR023772">
    <property type="entry name" value="DNA-bd_HTH_TetR-type_CS"/>
</dbReference>
<dbReference type="PANTHER" id="PTHR30055">
    <property type="entry name" value="HTH-TYPE TRANSCRIPTIONAL REGULATOR RUTR"/>
    <property type="match status" value="1"/>
</dbReference>
<dbReference type="InterPro" id="IPR050109">
    <property type="entry name" value="HTH-type_TetR-like_transc_reg"/>
</dbReference>
<organism evidence="6 7">
    <name type="scientific">Microbacterium plantarum</name>
    <dbReference type="NCBI Taxonomy" id="1816425"/>
    <lineage>
        <taxon>Bacteria</taxon>
        <taxon>Bacillati</taxon>
        <taxon>Actinomycetota</taxon>
        <taxon>Actinomycetes</taxon>
        <taxon>Micrococcales</taxon>
        <taxon>Microbacteriaceae</taxon>
        <taxon>Microbacterium</taxon>
    </lineage>
</organism>
<protein>
    <submittedName>
        <fullName evidence="6">TetR/AcrR family transcriptional regulator</fullName>
    </submittedName>
</protein>
<evidence type="ECO:0000256" key="4">
    <source>
        <dbReference type="PROSITE-ProRule" id="PRU00335"/>
    </source>
</evidence>
<evidence type="ECO:0000256" key="2">
    <source>
        <dbReference type="ARBA" id="ARBA00023125"/>
    </source>
</evidence>
<dbReference type="PRINTS" id="PR00455">
    <property type="entry name" value="HTHTETR"/>
</dbReference>
<feature type="DNA-binding region" description="H-T-H motif" evidence="4">
    <location>
        <begin position="29"/>
        <end position="48"/>
    </location>
</feature>
<evidence type="ECO:0000256" key="3">
    <source>
        <dbReference type="ARBA" id="ARBA00023163"/>
    </source>
</evidence>
<dbReference type="Proteomes" id="UP001589643">
    <property type="component" value="Unassembled WGS sequence"/>
</dbReference>
<reference evidence="6 7" key="1">
    <citation type="submission" date="2024-08" db="EMBL/GenBank/DDBJ databases">
        <title>Heavy metals resistant antinobacteria isolated from wastewater.</title>
        <authorList>
            <person name="Roman Ponce B."/>
            <person name="Blanco Mercado M.A."/>
            <person name="Avila Aldana I.N."/>
            <person name="Morales Arrieta S."/>
        </authorList>
    </citation>
    <scope>NUCLEOTIDE SEQUENCE [LARGE SCALE GENOMIC DNA]</scope>
    <source>
        <strain evidence="7">sma-1</strain>
    </source>
</reference>
<dbReference type="SUPFAM" id="SSF46689">
    <property type="entry name" value="Homeodomain-like"/>
    <property type="match status" value="1"/>
</dbReference>
<proteinExistence type="predicted"/>
<comment type="caution">
    <text evidence="6">The sequence shown here is derived from an EMBL/GenBank/DDBJ whole genome shotgun (WGS) entry which is preliminary data.</text>
</comment>
<keyword evidence="3" id="KW-0804">Transcription</keyword>
<sequence length="199" mass="22023">MPRWAPDAALRLEQAAVELFRSQGYAATTVPQIAERAGLTTRTFFRHFPDKRDVLFLREREFPDVVADLLAAAPDGLNPMALAMHGLLAVTPELEAWRDGIRERRSIISTDAHLIERERSKSAVLAQAIRDGLRRRGADHIDALLVSQTVVGLFDTALELWTAEDSDATLASIITDSYARLAEHVSHPEQPAHGPENAD</sequence>
<dbReference type="RefSeq" id="WP_378718622.1">
    <property type="nucleotide sequence ID" value="NZ_JBHLHV010000001.1"/>
</dbReference>
<name>A0ABV5ET63_9MICO</name>